<reference evidence="7 8" key="1">
    <citation type="submission" date="2020-07" db="EMBL/GenBank/DDBJ databases">
        <title>Luteimonas sp. SJ-92.</title>
        <authorList>
            <person name="Huang X.-X."/>
            <person name="Xu L."/>
            <person name="Sun J.-Q."/>
        </authorList>
    </citation>
    <scope>NUCLEOTIDE SEQUENCE [LARGE SCALE GENOMIC DNA]</scope>
    <source>
        <strain evidence="7 8">SJ-92</strain>
    </source>
</reference>
<evidence type="ECO:0000259" key="6">
    <source>
        <dbReference type="Pfam" id="PF16889"/>
    </source>
</evidence>
<sequence>MQPPKGKKAVSQKLLKSDFYVFGAGYAEQVAGGFRPRKDTRPVRLSLPLDWNMDPLKDRNWCFQLHAWRMLQPVWSEFYGRDWARLKAEVLPWVRDWYAYHVRRRKKSAFMWYDMAAGLRAQHLALLLHLQDEGRIVLDEEEQGEVDELARLHIAKLRDPSFISGGNHGIFQLVGLRLLGIVRRGRPEVEGEEAYSSELMGRLLDSQFGHHGVHVENSPAYHNFAVTHFGRIRPELFPSISKLFKEKLGKARDIAPWFTLPDGTIAAIGDSEGLGQKFSPDIRHDAESRSKWGDRVLMRDLTPGGYAAIRTGLDTPPYRAEMLIIKGQAFTTSHAHADHLGFELYAHGQPMFVDSGKFTYNRDSWRNYFVSDRAHNVVGLLGRSFGPYDTAPGQGGLVRAERLRDEYVVEGHVSRGDEFIHHRKFLYRPGERLTLWEEIEAPAGAAPVAYFHLAEHADALVTDAGVDVVVRGRAVATLTFTASDLVPRLARGQKGASVQGWRSPSYGKRQQATTIELVGRSDLRCWQVDIHLHEPRQPSDLLQTPLPLSIQVPLLYSCRTDRVMPGSELGTERRIVLEYYNGNPRGVDTLMHQELSRGGFARISSRPEQEGVRAYYRHENGIKANVLIRPAETFAVRSQGAVGTIYMAFTTPHVRHPGASAPGRAGV</sequence>
<comment type="caution">
    <text evidence="7">The sequence shown here is derived from an EMBL/GenBank/DDBJ whole genome shotgun (WGS) entry which is preliminary data.</text>
</comment>
<organism evidence="7 8">
    <name type="scientific">Luteimonas salinisoli</name>
    <dbReference type="NCBI Taxonomy" id="2752307"/>
    <lineage>
        <taxon>Bacteria</taxon>
        <taxon>Pseudomonadati</taxon>
        <taxon>Pseudomonadota</taxon>
        <taxon>Gammaproteobacteria</taxon>
        <taxon>Lysobacterales</taxon>
        <taxon>Lysobacteraceae</taxon>
        <taxon>Luteimonas</taxon>
    </lineage>
</organism>
<dbReference type="PANTHER" id="PTHR39210:SF1">
    <property type="entry name" value="HEPARIN-SULFATE LYASE"/>
    <property type="match status" value="1"/>
</dbReference>
<dbReference type="GO" id="GO:0042597">
    <property type="term" value="C:periplasmic space"/>
    <property type="evidence" value="ECO:0007669"/>
    <property type="project" value="UniProtKB-SubCell"/>
</dbReference>
<dbReference type="PANTHER" id="PTHR39210">
    <property type="entry name" value="HEPARIN-SULFATE LYASE"/>
    <property type="match status" value="1"/>
</dbReference>
<dbReference type="InterPro" id="IPR008929">
    <property type="entry name" value="Chondroitin_lyas"/>
</dbReference>
<dbReference type="SUPFAM" id="SSF48230">
    <property type="entry name" value="Chondroitin AC/alginate lyase"/>
    <property type="match status" value="1"/>
</dbReference>
<keyword evidence="2" id="KW-0732">Signal</keyword>
<feature type="domain" description="Heparin-sulfate lyase N-terminal" evidence="6">
    <location>
        <begin position="48"/>
        <end position="271"/>
    </location>
</feature>
<evidence type="ECO:0000313" key="7">
    <source>
        <dbReference type="EMBL" id="NZA25321.1"/>
    </source>
</evidence>
<dbReference type="InterPro" id="IPR031680">
    <property type="entry name" value="Hepar_II_III_N"/>
</dbReference>
<feature type="domain" description="Heparinase II/III-like C-terminal" evidence="5">
    <location>
        <begin position="301"/>
        <end position="520"/>
    </location>
</feature>
<evidence type="ECO:0000256" key="4">
    <source>
        <dbReference type="ARBA" id="ARBA00023239"/>
    </source>
</evidence>
<proteinExistence type="predicted"/>
<keyword evidence="8" id="KW-1185">Reference proteome</keyword>
<evidence type="ECO:0000256" key="2">
    <source>
        <dbReference type="ARBA" id="ARBA00022729"/>
    </source>
</evidence>
<keyword evidence="3" id="KW-0574">Periplasm</keyword>
<dbReference type="Gene3D" id="1.50.10.100">
    <property type="entry name" value="Chondroitin AC/alginate lyase"/>
    <property type="match status" value="1"/>
</dbReference>
<dbReference type="AlphaFoldDB" id="A0A853J870"/>
<name>A0A853J870_9GAMM</name>
<dbReference type="Gene3D" id="2.70.98.70">
    <property type="match status" value="1"/>
</dbReference>
<evidence type="ECO:0000259" key="5">
    <source>
        <dbReference type="Pfam" id="PF07940"/>
    </source>
</evidence>
<dbReference type="Pfam" id="PF16889">
    <property type="entry name" value="Hepar_II_III_N"/>
    <property type="match status" value="1"/>
</dbReference>
<evidence type="ECO:0000313" key="8">
    <source>
        <dbReference type="Proteomes" id="UP000578091"/>
    </source>
</evidence>
<dbReference type="RefSeq" id="WP_180677127.1">
    <property type="nucleotide sequence ID" value="NZ_JACCKA010000024.1"/>
</dbReference>
<keyword evidence="4 7" id="KW-0456">Lyase</keyword>
<gene>
    <name evidence="7" type="ORF">H0E84_02910</name>
</gene>
<evidence type="ECO:0000256" key="1">
    <source>
        <dbReference type="ARBA" id="ARBA00004418"/>
    </source>
</evidence>
<dbReference type="GO" id="GO:0016829">
    <property type="term" value="F:lyase activity"/>
    <property type="evidence" value="ECO:0007669"/>
    <property type="project" value="UniProtKB-KW"/>
</dbReference>
<protein>
    <submittedName>
        <fullName evidence="7">Alginate lyase family protein</fullName>
    </submittedName>
</protein>
<comment type="subcellular location">
    <subcellularLocation>
        <location evidence="1">Periplasm</location>
    </subcellularLocation>
</comment>
<dbReference type="Pfam" id="PF07940">
    <property type="entry name" value="Hepar_II_III_C"/>
    <property type="match status" value="1"/>
</dbReference>
<accession>A0A853J870</accession>
<dbReference type="EMBL" id="JACCKA010000024">
    <property type="protein sequence ID" value="NZA25321.1"/>
    <property type="molecule type" value="Genomic_DNA"/>
</dbReference>
<dbReference type="Proteomes" id="UP000578091">
    <property type="component" value="Unassembled WGS sequence"/>
</dbReference>
<evidence type="ECO:0000256" key="3">
    <source>
        <dbReference type="ARBA" id="ARBA00022764"/>
    </source>
</evidence>
<dbReference type="InterPro" id="IPR012480">
    <property type="entry name" value="Hepar_II_III_C"/>
</dbReference>